<dbReference type="Proteomes" id="UP000587070">
    <property type="component" value="Unassembled WGS sequence"/>
</dbReference>
<name>A0A840GCC4_RHOTE</name>
<dbReference type="AlphaFoldDB" id="A0A840GCC4"/>
<dbReference type="EMBL" id="JACIGE010000002">
    <property type="protein sequence ID" value="MBB4246242.1"/>
    <property type="molecule type" value="Genomic_DNA"/>
</dbReference>
<evidence type="ECO:0000313" key="1">
    <source>
        <dbReference type="EMBL" id="MBB4246242.1"/>
    </source>
</evidence>
<evidence type="ECO:0000313" key="2">
    <source>
        <dbReference type="Proteomes" id="UP000587070"/>
    </source>
</evidence>
<sequence length="175" mass="19505">MSQAPGAPRRTRKQPHLLAFRPKLKIAAHRLPFVGKEHTEDNSFSFWNVPAKGDYMGGRTTGEAIAGMYLKHIREDANDCCGLYLGWMVLAWMERLSSGDIKHGSPEYESLRGQMVGCMSELSRWLGAAARALGSSLDDTTNESLLANANRGIGFDTEAFFEYCTRKEQLEESRG</sequence>
<gene>
    <name evidence="1" type="ORF">GGD90_000599</name>
</gene>
<organism evidence="1 2">
    <name type="scientific">Rhodocyclus tenuis</name>
    <name type="common">Rhodospirillum tenue</name>
    <dbReference type="NCBI Taxonomy" id="1066"/>
    <lineage>
        <taxon>Bacteria</taxon>
        <taxon>Pseudomonadati</taxon>
        <taxon>Pseudomonadota</taxon>
        <taxon>Betaproteobacteria</taxon>
        <taxon>Rhodocyclales</taxon>
        <taxon>Rhodocyclaceae</taxon>
        <taxon>Rhodocyclus</taxon>
    </lineage>
</organism>
<dbReference type="RefSeq" id="WP_153115791.1">
    <property type="nucleotide sequence ID" value="NZ_JACIGE010000002.1"/>
</dbReference>
<keyword evidence="2" id="KW-1185">Reference proteome</keyword>
<reference evidence="1 2" key="1">
    <citation type="submission" date="2020-08" db="EMBL/GenBank/DDBJ databases">
        <title>Genome sequencing of Purple Non-Sulfur Bacteria from various extreme environments.</title>
        <authorList>
            <person name="Mayer M."/>
        </authorList>
    </citation>
    <scope>NUCLEOTIDE SEQUENCE [LARGE SCALE GENOMIC DNA]</scope>
    <source>
        <strain evidence="1 2">2761</strain>
    </source>
</reference>
<accession>A0A840GCC4</accession>
<proteinExistence type="predicted"/>
<comment type="caution">
    <text evidence="1">The sequence shown here is derived from an EMBL/GenBank/DDBJ whole genome shotgun (WGS) entry which is preliminary data.</text>
</comment>
<protein>
    <submittedName>
        <fullName evidence="1">Uncharacterized protein</fullName>
    </submittedName>
</protein>